<feature type="compositionally biased region" description="Basic and acidic residues" evidence="1">
    <location>
        <begin position="154"/>
        <end position="167"/>
    </location>
</feature>
<dbReference type="EMBL" id="VSRR010028704">
    <property type="protein sequence ID" value="MPC68978.1"/>
    <property type="molecule type" value="Genomic_DNA"/>
</dbReference>
<comment type="caution">
    <text evidence="2">The sequence shown here is derived from an EMBL/GenBank/DDBJ whole genome shotgun (WGS) entry which is preliminary data.</text>
</comment>
<evidence type="ECO:0000256" key="1">
    <source>
        <dbReference type="SAM" id="MobiDB-lite"/>
    </source>
</evidence>
<accession>A0A5B7HJM2</accession>
<name>A0A5B7HJM2_PORTR</name>
<organism evidence="2 3">
    <name type="scientific">Portunus trituberculatus</name>
    <name type="common">Swimming crab</name>
    <name type="synonym">Neptunus trituberculatus</name>
    <dbReference type="NCBI Taxonomy" id="210409"/>
    <lineage>
        <taxon>Eukaryota</taxon>
        <taxon>Metazoa</taxon>
        <taxon>Ecdysozoa</taxon>
        <taxon>Arthropoda</taxon>
        <taxon>Crustacea</taxon>
        <taxon>Multicrustacea</taxon>
        <taxon>Malacostraca</taxon>
        <taxon>Eumalacostraca</taxon>
        <taxon>Eucarida</taxon>
        <taxon>Decapoda</taxon>
        <taxon>Pleocyemata</taxon>
        <taxon>Brachyura</taxon>
        <taxon>Eubrachyura</taxon>
        <taxon>Portunoidea</taxon>
        <taxon>Portunidae</taxon>
        <taxon>Portuninae</taxon>
        <taxon>Portunus</taxon>
    </lineage>
</organism>
<feature type="compositionally biased region" description="Low complexity" evidence="1">
    <location>
        <begin position="111"/>
        <end position="120"/>
    </location>
</feature>
<reference evidence="2 3" key="1">
    <citation type="submission" date="2019-05" db="EMBL/GenBank/DDBJ databases">
        <title>Another draft genome of Portunus trituberculatus and its Hox gene families provides insights of decapod evolution.</title>
        <authorList>
            <person name="Jeong J.-H."/>
            <person name="Song I."/>
            <person name="Kim S."/>
            <person name="Choi T."/>
            <person name="Kim D."/>
            <person name="Ryu S."/>
            <person name="Kim W."/>
        </authorList>
    </citation>
    <scope>NUCLEOTIDE SEQUENCE [LARGE SCALE GENOMIC DNA]</scope>
    <source>
        <tissue evidence="2">Muscle</tissue>
    </source>
</reference>
<gene>
    <name evidence="2" type="ORF">E2C01_063191</name>
</gene>
<protein>
    <recommendedName>
        <fullName evidence="4">PiggyBac transposable element-derived protein domain-containing protein</fullName>
    </recommendedName>
</protein>
<sequence length="229" mass="24869">MPCTPHSPFKNSCGVPLTPHSVITNSCVVHRTPHSPITNSSGFIMARRLKAVSNEELLDLLDMYDSIEDDNLEVVDLGEEVTMEEVLEVQEGDTTDGEASQDDPSPMESRSNSPTPTSSNGVTPATRSQGGPIDTPSFDPLYEIPGRCTITAKDGTKWSKDPPSREGTRKRKRDSGTYQAGPTPITEAVSTLPETLKLYGIKLVLACDSSTYYMFNANPYLGKGSIKKI</sequence>
<feature type="region of interest" description="Disordered" evidence="1">
    <location>
        <begin position="88"/>
        <end position="183"/>
    </location>
</feature>
<dbReference type="Proteomes" id="UP000324222">
    <property type="component" value="Unassembled WGS sequence"/>
</dbReference>
<proteinExistence type="predicted"/>
<evidence type="ECO:0000313" key="3">
    <source>
        <dbReference type="Proteomes" id="UP000324222"/>
    </source>
</evidence>
<evidence type="ECO:0008006" key="4">
    <source>
        <dbReference type="Google" id="ProtNLM"/>
    </source>
</evidence>
<keyword evidence="3" id="KW-1185">Reference proteome</keyword>
<feature type="compositionally biased region" description="Acidic residues" evidence="1">
    <location>
        <begin position="88"/>
        <end position="101"/>
    </location>
</feature>
<evidence type="ECO:0000313" key="2">
    <source>
        <dbReference type="EMBL" id="MPC68978.1"/>
    </source>
</evidence>
<dbReference type="AlphaFoldDB" id="A0A5B7HJM2"/>